<comment type="caution">
    <text evidence="2">The sequence shown here is derived from an EMBL/GenBank/DDBJ whole genome shotgun (WGS) entry which is preliminary data.</text>
</comment>
<sequence length="846" mass="94109">MDILWQKNDDLVSRVRDAFGADTLDELLRRAFPRRTVLHVGALTPGISGAAVLHVRPEQDGSAQHPCVVKIGPVGDIHTEHERWQQYVQPYLGHGEMPDVLSAAVIVGNHAALVYKFYAARTLADMIRDLASADDSIGIVDAVQTLLTIVHVWHRSRSSTYFDLIAEEYPLEAETLERFEQYAAAERQWGEIAEPKLVRDVWSQPPESLRKPQLTTIGHGDLHADNVLMGPNGSFGIIDFLHTGRHHFLRDLATLEADLVLRVLCPPEATADQAQRLTALLEPYYTMAAFTTSSQHDALGQGAWLPLQNVVRCLRSAVWGRSEHDAEQIPGYLIAVIRRMVKMVVRDDSRLTNFQRWFAARLVLAQTAELARGGRSAELPIPASGDHVRERVPGPPTEEPVAAYLDLESEVEVVLGQLSESWRPTAIGAFEAELPAIAEEVRRRLPERERRLAEVFRALTEVYPEPLPDPDTDPEKVNHVLARADTNRMIEARVVRQGEALAIQIPDVAALLSHSTRELQIFEPLLRAACDLYEAGSYQASLTQFRRLAARLSGDLSITRSELTLFFYFLSKCLLKLNMYSSLNRLLDGPYRVFCLDVCPELEAERLLIAGVAHRHRGELSLAQACLDDAVAQLALLASRSESALVHLALADAYVLSAHPRFDNAVAPEAGLVARQATVRLTLAALESARRSYEEYWHRGGRPSHYEGRLAGTMAYMTVVRSVVEPATLDDEAWSKAAAEARQGFEPEFDRKPVGVIAGRAALASVKMAQARWLAVTQPEHWPQQMTECLREAERALSRVLADYVSRVELGPRFEYRKLMAIQSSIGALTADPLGRVDPDALTPLI</sequence>
<gene>
    <name evidence="2" type="ORF">HNR20_001400</name>
</gene>
<dbReference type="AlphaFoldDB" id="A0A840VJQ9"/>
<proteinExistence type="predicted"/>
<dbReference type="InterPro" id="IPR045544">
    <property type="entry name" value="TCAD9"/>
</dbReference>
<accession>A0A840VJQ9</accession>
<protein>
    <recommendedName>
        <fullName evidence="1">Ternary complex associated domain-containing protein</fullName>
    </recommendedName>
</protein>
<evidence type="ECO:0000313" key="2">
    <source>
        <dbReference type="EMBL" id="MBB5476895.1"/>
    </source>
</evidence>
<evidence type="ECO:0000313" key="3">
    <source>
        <dbReference type="Proteomes" id="UP000586947"/>
    </source>
</evidence>
<dbReference type="SUPFAM" id="SSF56112">
    <property type="entry name" value="Protein kinase-like (PK-like)"/>
    <property type="match status" value="1"/>
</dbReference>
<dbReference type="Gene3D" id="3.90.1200.10">
    <property type="match status" value="1"/>
</dbReference>
<feature type="domain" description="Ternary complex associated" evidence="1">
    <location>
        <begin position="213"/>
        <end position="327"/>
    </location>
</feature>
<reference evidence="2 3" key="1">
    <citation type="submission" date="2020-08" db="EMBL/GenBank/DDBJ databases">
        <title>Sequencing the genomes of 1000 actinobacteria strains.</title>
        <authorList>
            <person name="Klenk H.-P."/>
        </authorList>
    </citation>
    <scope>NUCLEOTIDE SEQUENCE [LARGE SCALE GENOMIC DNA]</scope>
    <source>
        <strain evidence="2 3">DSM 103125</strain>
    </source>
</reference>
<feature type="domain" description="Ternary complex associated" evidence="1">
    <location>
        <begin position="36"/>
        <end position="159"/>
    </location>
</feature>
<dbReference type="Pfam" id="PF19974">
    <property type="entry name" value="TCAD9"/>
    <property type="match status" value="2"/>
</dbReference>
<name>A0A840VJQ9_9ACTN</name>
<organism evidence="2 3">
    <name type="scientific">Micromonospora parathelypteridis</name>
    <dbReference type="NCBI Taxonomy" id="1839617"/>
    <lineage>
        <taxon>Bacteria</taxon>
        <taxon>Bacillati</taxon>
        <taxon>Actinomycetota</taxon>
        <taxon>Actinomycetes</taxon>
        <taxon>Micromonosporales</taxon>
        <taxon>Micromonosporaceae</taxon>
        <taxon>Micromonospora</taxon>
    </lineage>
</organism>
<keyword evidence="3" id="KW-1185">Reference proteome</keyword>
<dbReference type="EMBL" id="JACHDP010000001">
    <property type="protein sequence ID" value="MBB5476895.1"/>
    <property type="molecule type" value="Genomic_DNA"/>
</dbReference>
<evidence type="ECO:0000259" key="1">
    <source>
        <dbReference type="Pfam" id="PF19974"/>
    </source>
</evidence>
<dbReference type="InterPro" id="IPR011009">
    <property type="entry name" value="Kinase-like_dom_sf"/>
</dbReference>
<dbReference type="Proteomes" id="UP000586947">
    <property type="component" value="Unassembled WGS sequence"/>
</dbReference>